<evidence type="ECO:0000313" key="8">
    <source>
        <dbReference type="EMBL" id="QZO00462.1"/>
    </source>
</evidence>
<feature type="transmembrane region" description="Helical" evidence="6">
    <location>
        <begin position="30"/>
        <end position="54"/>
    </location>
</feature>
<dbReference type="GO" id="GO:0016020">
    <property type="term" value="C:membrane"/>
    <property type="evidence" value="ECO:0007669"/>
    <property type="project" value="UniProtKB-SubCell"/>
</dbReference>
<evidence type="ECO:0000256" key="6">
    <source>
        <dbReference type="SAM" id="Phobius"/>
    </source>
</evidence>
<evidence type="ECO:0000256" key="5">
    <source>
        <dbReference type="ARBA" id="ARBA00023136"/>
    </source>
</evidence>
<dbReference type="GO" id="GO:0022857">
    <property type="term" value="F:transmembrane transporter activity"/>
    <property type="evidence" value="ECO:0007669"/>
    <property type="project" value="InterPro"/>
</dbReference>
<comment type="similarity">
    <text evidence="2">Belongs to the PucC family.</text>
</comment>
<evidence type="ECO:0000256" key="3">
    <source>
        <dbReference type="ARBA" id="ARBA00022692"/>
    </source>
</evidence>
<feature type="transmembrane region" description="Helical" evidence="6">
    <location>
        <begin position="75"/>
        <end position="98"/>
    </location>
</feature>
<comment type="subcellular location">
    <subcellularLocation>
        <location evidence="1">Membrane</location>
        <topology evidence="1">Multi-pass membrane protein</topology>
    </subcellularLocation>
</comment>
<dbReference type="Gene3D" id="1.20.1250.20">
    <property type="entry name" value="MFS general substrate transporter like domains"/>
    <property type="match status" value="2"/>
</dbReference>
<feature type="transmembrane region" description="Helical" evidence="6">
    <location>
        <begin position="398"/>
        <end position="420"/>
    </location>
</feature>
<feature type="transmembrane region" description="Helical" evidence="6">
    <location>
        <begin position="173"/>
        <end position="195"/>
    </location>
</feature>
<accession>A0A9E6RA96</accession>
<dbReference type="EMBL" id="CP081869">
    <property type="protein sequence ID" value="QZO00462.1"/>
    <property type="molecule type" value="Genomic_DNA"/>
</dbReference>
<feature type="transmembrane region" description="Helical" evidence="6">
    <location>
        <begin position="140"/>
        <end position="161"/>
    </location>
</feature>
<dbReference type="PANTHER" id="PTHR23538">
    <property type="entry name" value="44.5 KD BACTERIOCHLOROPHYLL SYNTHASE SUBUNIT"/>
    <property type="match status" value="1"/>
</dbReference>
<dbReference type="Proteomes" id="UP000825701">
    <property type="component" value="Chromosome"/>
</dbReference>
<dbReference type="AlphaFoldDB" id="A0A9E6RA96"/>
<feature type="transmembrane region" description="Helical" evidence="6">
    <location>
        <begin position="326"/>
        <end position="353"/>
    </location>
</feature>
<dbReference type="PANTHER" id="PTHR23538:SF1">
    <property type="entry name" value="44.5 KD BACTERIOCHLOROPHYLL SYNTHASE SUBUNIT"/>
    <property type="match status" value="1"/>
</dbReference>
<dbReference type="InterPro" id="IPR026036">
    <property type="entry name" value="PucC"/>
</dbReference>
<dbReference type="Pfam" id="PF03209">
    <property type="entry name" value="PUCC"/>
    <property type="match status" value="1"/>
</dbReference>
<feature type="transmembrane region" description="Helical" evidence="6">
    <location>
        <begin position="300"/>
        <end position="320"/>
    </location>
</feature>
<name>A0A9E6RA96_9HYPH</name>
<feature type="transmembrane region" description="Helical" evidence="6">
    <location>
        <begin position="104"/>
        <end position="128"/>
    </location>
</feature>
<evidence type="ECO:0000256" key="1">
    <source>
        <dbReference type="ARBA" id="ARBA00004141"/>
    </source>
</evidence>
<dbReference type="SUPFAM" id="SSF103473">
    <property type="entry name" value="MFS general substrate transporter"/>
    <property type="match status" value="1"/>
</dbReference>
<dbReference type="InterPro" id="IPR020846">
    <property type="entry name" value="MFS_dom"/>
</dbReference>
<proteinExistence type="inferred from homology"/>
<protein>
    <submittedName>
        <fullName evidence="8">BCD family MFS transporter</fullName>
    </submittedName>
</protein>
<dbReference type="InterPro" id="IPR036259">
    <property type="entry name" value="MFS_trans_sf"/>
</dbReference>
<feature type="domain" description="Major facilitator superfamily (MFS) profile" evidence="7">
    <location>
        <begin position="6"/>
        <end position="427"/>
    </location>
</feature>
<feature type="transmembrane region" description="Helical" evidence="6">
    <location>
        <begin position="269"/>
        <end position="288"/>
    </location>
</feature>
<keyword evidence="5 6" id="KW-0472">Membrane</keyword>
<organism evidence="8 9">
    <name type="scientific">Chenggangzhangella methanolivorans</name>
    <dbReference type="NCBI Taxonomy" id="1437009"/>
    <lineage>
        <taxon>Bacteria</taxon>
        <taxon>Pseudomonadati</taxon>
        <taxon>Pseudomonadota</taxon>
        <taxon>Alphaproteobacteria</taxon>
        <taxon>Hyphomicrobiales</taxon>
        <taxon>Methylopilaceae</taxon>
        <taxon>Chenggangzhangella</taxon>
    </lineage>
</organism>
<dbReference type="KEGG" id="cmet:K6K41_01515"/>
<gene>
    <name evidence="8" type="ORF">K6K41_01515</name>
</gene>
<dbReference type="PIRSF" id="PIRSF016565">
    <property type="entry name" value="PucC"/>
    <property type="match status" value="1"/>
</dbReference>
<keyword evidence="9" id="KW-1185">Reference proteome</keyword>
<evidence type="ECO:0000256" key="2">
    <source>
        <dbReference type="ARBA" id="ARBA00008412"/>
    </source>
</evidence>
<keyword evidence="4 6" id="KW-1133">Transmembrane helix</keyword>
<sequence>MSGFGWVQIVRLGLAQTALGAVVVLTTSTLNRVMVVELALPALVPGLLVALHHASQMLRPRWGFGSDRGGRRTPWIVGGMALLALGGVLAAVATALMAEDFSAGLALGVVAFLAIGIGVGACGTNLLVLLATHVGKGRRAAAATIVWTMMIAGFVITGAGAGRFLDPFSPERLVAVSCAVSGLAFLVTVAAVWRLEPARSPAAERAATRAAATPFREALKTIWAEDEARRFTWFVLASMLAYSMQDLILEPFAGLVFGMSAGETTRLSGLQNAGTLAGMIGVAMLSGAFGETPSGLLKRWIIAGCLASALALAAIATAGLGGSEAAIHPAAFALGLGNGAFATAAIGSMMGLAGRGDPATRGARMGLWGAAQAVGFGFGGLLGALAADVARFAIGSTAASYALVFLGEAALFAACAVFALRLGGANAGMSELCASRQPFGPPQHEGG</sequence>
<evidence type="ECO:0000313" key="9">
    <source>
        <dbReference type="Proteomes" id="UP000825701"/>
    </source>
</evidence>
<dbReference type="InterPro" id="IPR004896">
    <property type="entry name" value="PucC-rel"/>
</dbReference>
<dbReference type="RefSeq" id="WP_261403652.1">
    <property type="nucleotide sequence ID" value="NZ_CP081869.1"/>
</dbReference>
<reference evidence="8" key="1">
    <citation type="submission" date="2021-08" db="EMBL/GenBank/DDBJ databases">
        <authorList>
            <person name="Zhang H."/>
            <person name="Xu M."/>
            <person name="Yu Z."/>
            <person name="Yang L."/>
            <person name="Cai Y."/>
        </authorList>
    </citation>
    <scope>NUCLEOTIDE SEQUENCE</scope>
    <source>
        <strain evidence="8">CHL1</strain>
    </source>
</reference>
<keyword evidence="3 6" id="KW-0812">Transmembrane</keyword>
<evidence type="ECO:0000256" key="4">
    <source>
        <dbReference type="ARBA" id="ARBA00022989"/>
    </source>
</evidence>
<dbReference type="PROSITE" id="PS50850">
    <property type="entry name" value="MFS"/>
    <property type="match status" value="1"/>
</dbReference>
<evidence type="ECO:0000259" key="7">
    <source>
        <dbReference type="PROSITE" id="PS50850"/>
    </source>
</evidence>
<feature type="transmembrane region" description="Helical" evidence="6">
    <location>
        <begin position="365"/>
        <end position="386"/>
    </location>
</feature>
<dbReference type="CDD" id="cd06176">
    <property type="entry name" value="MFS_BCD_PucC-like"/>
    <property type="match status" value="1"/>
</dbReference>